<organism evidence="1 2">
    <name type="scientific">Planococcus versutus</name>
    <dbReference type="NCBI Taxonomy" id="1302659"/>
    <lineage>
        <taxon>Bacteria</taxon>
        <taxon>Bacillati</taxon>
        <taxon>Bacillota</taxon>
        <taxon>Bacilli</taxon>
        <taxon>Bacillales</taxon>
        <taxon>Caryophanaceae</taxon>
        <taxon>Planococcus</taxon>
    </lineage>
</organism>
<keyword evidence="2" id="KW-1185">Reference proteome</keyword>
<dbReference type="RefSeq" id="WP_049694037.1">
    <property type="nucleotide sequence ID" value="NZ_CP016540.2"/>
</dbReference>
<evidence type="ECO:0000313" key="2">
    <source>
        <dbReference type="Proteomes" id="UP000053354"/>
    </source>
</evidence>
<accession>A0A1B1S073</accession>
<evidence type="ECO:0000313" key="1">
    <source>
        <dbReference type="EMBL" id="ANU26582.1"/>
    </source>
</evidence>
<sequence length="225" mass="25811">MKLLQVRKGQFVYYKNELHKVYSVKPLAKKSVLMFRVKDMEQVDAKAEEITFYKPKHMDCFLFFGSKYTLLEKQPAEEGGYILITKPDPDYMDHYSLNEFEKVESVEGNNVITTRQNTVKSKEFLVMAPGEISGSNDIAYFKIADVPAEQLEEDAKLEEVLREKNAIRPSIGDVYLNLDNTGTAMVVAIFGEEVTLGTGDRLTFHQLYKADNWSYLYNVADGDFR</sequence>
<dbReference type="EMBL" id="CP016540">
    <property type="protein sequence ID" value="ANU26582.1"/>
    <property type="molecule type" value="Genomic_DNA"/>
</dbReference>
<name>A0A1B1S073_9BACL</name>
<dbReference type="OrthoDB" id="2835997at2"/>
<dbReference type="Proteomes" id="UP000053354">
    <property type="component" value="Chromosome"/>
</dbReference>
<protein>
    <submittedName>
        <fullName evidence="1">Uncharacterized protein</fullName>
    </submittedName>
</protein>
<proteinExistence type="predicted"/>
<reference evidence="1" key="1">
    <citation type="submission" date="2016-10" db="EMBL/GenBank/DDBJ databases">
        <authorList>
            <person name="See-Too W.S."/>
        </authorList>
    </citation>
    <scope>NUCLEOTIDE SEQUENCE</scope>
    <source>
        <strain evidence="1">L10.15</strain>
    </source>
</reference>
<dbReference type="KEGG" id="pll:I858_006035"/>
<gene>
    <name evidence="1" type="ORF">I858_006035</name>
</gene>
<dbReference type="AlphaFoldDB" id="A0A1B1S073"/>